<protein>
    <submittedName>
        <fullName evidence="2">Uma2 family endonuclease</fullName>
    </submittedName>
</protein>
<name>A0A6B1D9A8_9CHLR</name>
<comment type="caution">
    <text evidence="2">The sequence shown here is derived from an EMBL/GenBank/DDBJ whole genome shotgun (WGS) entry which is preliminary data.</text>
</comment>
<organism evidence="2">
    <name type="scientific">Caldilineaceae bacterium SB0661_bin_32</name>
    <dbReference type="NCBI Taxonomy" id="2605255"/>
    <lineage>
        <taxon>Bacteria</taxon>
        <taxon>Bacillati</taxon>
        <taxon>Chloroflexota</taxon>
        <taxon>Caldilineae</taxon>
        <taxon>Caldilineales</taxon>
        <taxon>Caldilineaceae</taxon>
    </lineage>
</organism>
<dbReference type="InterPro" id="IPR012296">
    <property type="entry name" value="Nuclease_put_TT1808"/>
</dbReference>
<accession>A0A6B1D9A8</accession>
<dbReference type="GO" id="GO:0004519">
    <property type="term" value="F:endonuclease activity"/>
    <property type="evidence" value="ECO:0007669"/>
    <property type="project" value="UniProtKB-KW"/>
</dbReference>
<dbReference type="Pfam" id="PF05685">
    <property type="entry name" value="Uma2"/>
    <property type="match status" value="1"/>
</dbReference>
<dbReference type="InterPro" id="IPR008538">
    <property type="entry name" value="Uma2"/>
</dbReference>
<reference evidence="2" key="1">
    <citation type="submission" date="2019-09" db="EMBL/GenBank/DDBJ databases">
        <title>Characterisation of the sponge microbiome using genome-centric metagenomics.</title>
        <authorList>
            <person name="Engelberts J.P."/>
            <person name="Robbins S.J."/>
            <person name="De Goeij J.M."/>
            <person name="Aranda M."/>
            <person name="Bell S.C."/>
            <person name="Webster N.S."/>
        </authorList>
    </citation>
    <scope>NUCLEOTIDE SEQUENCE</scope>
    <source>
        <strain evidence="2">SB0661_bin_32</strain>
    </source>
</reference>
<dbReference type="SUPFAM" id="SSF52980">
    <property type="entry name" value="Restriction endonuclease-like"/>
    <property type="match status" value="1"/>
</dbReference>
<evidence type="ECO:0000313" key="2">
    <source>
        <dbReference type="EMBL" id="MYC96109.1"/>
    </source>
</evidence>
<dbReference type="EMBL" id="VXMH01000071">
    <property type="protein sequence ID" value="MYC96109.1"/>
    <property type="molecule type" value="Genomic_DNA"/>
</dbReference>
<keyword evidence="2" id="KW-0255">Endonuclease</keyword>
<dbReference type="Gene3D" id="3.90.1570.10">
    <property type="entry name" value="tt1808, chain A"/>
    <property type="match status" value="1"/>
</dbReference>
<dbReference type="PANTHER" id="PTHR35400">
    <property type="entry name" value="SLR1083 PROTEIN"/>
    <property type="match status" value="1"/>
</dbReference>
<dbReference type="AlphaFoldDB" id="A0A6B1D9A8"/>
<dbReference type="PANTHER" id="PTHR35400:SF1">
    <property type="entry name" value="SLR1083 PROTEIN"/>
    <property type="match status" value="1"/>
</dbReference>
<sequence length="227" mass="25363">MTAVAAPDAGEQIGGESGKILEAILPVTLAEGMPLRRFTLDEYHQLIEIGFFNESERVELVEGILVDMSPNNPPHIRTVNRLRRTFSFLDARVDIEVRAQGPVTIPELMTEPEPDLVISMETGFELDERHPYPSEILLLMEVSDSSLTYDRSLKRAIYAQAGIAEYWIWNLVDGLLEVYRAPRTPVRGEAAYQTKLTYHRGESVTPLAFPDLEVAVDDILPPAASTV</sequence>
<dbReference type="InterPro" id="IPR011335">
    <property type="entry name" value="Restrct_endonuc-II-like"/>
</dbReference>
<keyword evidence="2" id="KW-0540">Nuclease</keyword>
<keyword evidence="2" id="KW-0378">Hydrolase</keyword>
<evidence type="ECO:0000259" key="1">
    <source>
        <dbReference type="Pfam" id="PF05685"/>
    </source>
</evidence>
<feature type="domain" description="Putative restriction endonuclease" evidence="1">
    <location>
        <begin position="41"/>
        <end position="216"/>
    </location>
</feature>
<gene>
    <name evidence="2" type="ORF">F4X14_14195</name>
</gene>
<dbReference type="CDD" id="cd06260">
    <property type="entry name" value="DUF820-like"/>
    <property type="match status" value="1"/>
</dbReference>
<proteinExistence type="predicted"/>